<feature type="non-terminal residue" evidence="1">
    <location>
        <position position="271"/>
    </location>
</feature>
<evidence type="ECO:0000313" key="2">
    <source>
        <dbReference type="Proteomes" id="UP001152523"/>
    </source>
</evidence>
<proteinExistence type="predicted"/>
<sequence length="271" mass="30343">MLKVPLKKLNEREFGHISSKAKAAKEEFKRIQNLVLQSPSDAELLRQLKEKRARATFLSEAETSFYQQKAKANHILEADKGTRYFHAIVKRNATRNSISSITLEDGSLTTSLEQVGDEFVKFFIDLFGTGTECHHFDPMVLGSGPLVEPSFHDSLLAPIETIEIKNALFDIGNDKAPGPDGYSSAFFKSNWELIEHDIVQAVKEFFRSGKLLKQINHTVIALIPKKNHSPKVSDYRPISCTNVMYKIITKILAARLTPCLPGLIDLAQGAF</sequence>
<protein>
    <recommendedName>
        <fullName evidence="3">Reverse transcriptase domain-containing protein</fullName>
    </recommendedName>
</protein>
<dbReference type="Proteomes" id="UP001152523">
    <property type="component" value="Unassembled WGS sequence"/>
</dbReference>
<organism evidence="1 2">
    <name type="scientific">Cuscuta epithymum</name>
    <dbReference type="NCBI Taxonomy" id="186058"/>
    <lineage>
        <taxon>Eukaryota</taxon>
        <taxon>Viridiplantae</taxon>
        <taxon>Streptophyta</taxon>
        <taxon>Embryophyta</taxon>
        <taxon>Tracheophyta</taxon>
        <taxon>Spermatophyta</taxon>
        <taxon>Magnoliopsida</taxon>
        <taxon>eudicotyledons</taxon>
        <taxon>Gunneridae</taxon>
        <taxon>Pentapetalae</taxon>
        <taxon>asterids</taxon>
        <taxon>lamiids</taxon>
        <taxon>Solanales</taxon>
        <taxon>Convolvulaceae</taxon>
        <taxon>Cuscuteae</taxon>
        <taxon>Cuscuta</taxon>
        <taxon>Cuscuta subgen. Cuscuta</taxon>
    </lineage>
</organism>
<comment type="caution">
    <text evidence="1">The sequence shown here is derived from an EMBL/GenBank/DDBJ whole genome shotgun (WGS) entry which is preliminary data.</text>
</comment>
<dbReference type="EMBL" id="CAMAPF010000933">
    <property type="protein sequence ID" value="CAH9124082.1"/>
    <property type="molecule type" value="Genomic_DNA"/>
</dbReference>
<accession>A0AAV0EK25</accession>
<dbReference type="PANTHER" id="PTHR46890">
    <property type="entry name" value="NON-LTR RETROLELEMENT REVERSE TRANSCRIPTASE-LIKE PROTEIN-RELATED"/>
    <property type="match status" value="1"/>
</dbReference>
<dbReference type="PANTHER" id="PTHR46890:SF48">
    <property type="entry name" value="RNA-DIRECTED DNA POLYMERASE"/>
    <property type="match status" value="1"/>
</dbReference>
<name>A0AAV0EK25_9ASTE</name>
<dbReference type="AlphaFoldDB" id="A0AAV0EK25"/>
<evidence type="ECO:0008006" key="3">
    <source>
        <dbReference type="Google" id="ProtNLM"/>
    </source>
</evidence>
<gene>
    <name evidence="1" type="ORF">CEPIT_LOCUS25719</name>
</gene>
<evidence type="ECO:0000313" key="1">
    <source>
        <dbReference type="EMBL" id="CAH9124082.1"/>
    </source>
</evidence>
<dbReference type="InterPro" id="IPR052343">
    <property type="entry name" value="Retrotransposon-Effector_Assoc"/>
</dbReference>
<keyword evidence="2" id="KW-1185">Reference proteome</keyword>
<reference evidence="1" key="1">
    <citation type="submission" date="2022-07" db="EMBL/GenBank/DDBJ databases">
        <authorList>
            <person name="Macas J."/>
            <person name="Novak P."/>
            <person name="Neumann P."/>
        </authorList>
    </citation>
    <scope>NUCLEOTIDE SEQUENCE</scope>
</reference>